<evidence type="ECO:0000256" key="2">
    <source>
        <dbReference type="ARBA" id="ARBA00022729"/>
    </source>
</evidence>
<dbReference type="GO" id="GO:0005975">
    <property type="term" value="P:carbohydrate metabolic process"/>
    <property type="evidence" value="ECO:0007669"/>
    <property type="project" value="InterPro"/>
</dbReference>
<evidence type="ECO:0000256" key="5">
    <source>
        <dbReference type="ARBA" id="ARBA00023295"/>
    </source>
</evidence>
<sequence length="330" mass="37023">MPMVGADICGFYPAPSEELCNRWIEVGAFYPFSRDHANFASPRQELYQWESVAKSARNALGLRYKLLPYLYTLNYEAHTCGAPVARPLFFSFPNFSASYGLSTQFLLGSSVMVSPVLEEGATSVKAIFPPGTWYNLFDMTKFVISHDDQYVTLDAPLNEVNVHVYQSTILPMQQGGMLSKVARTTPFTLVVTFPFGTAQADAKGKVFVDDDERPQMKLVDGEASYVEFYATLHDKMVKVWSNVKKGKYSLEKGLIIEKIRFLGIHGVSQEFEIFVDEERVLDLSDVYVSPSRQEDKLGENKSKNLIIDVLGLALPLGKKFSMSLKMAPIE</sequence>
<dbReference type="PANTHER" id="PTHR22762">
    <property type="entry name" value="ALPHA-GLUCOSIDASE"/>
    <property type="match status" value="1"/>
</dbReference>
<dbReference type="PROSITE" id="PS00707">
    <property type="entry name" value="GLYCOSYL_HYDROL_F31_2"/>
    <property type="match status" value="1"/>
</dbReference>
<dbReference type="InterPro" id="IPR013780">
    <property type="entry name" value="Glyco_hydro_b"/>
</dbReference>
<evidence type="ECO:0000256" key="1">
    <source>
        <dbReference type="ARBA" id="ARBA00007806"/>
    </source>
</evidence>
<comment type="caution">
    <text evidence="9">The sequence shown here is derived from an EMBL/GenBank/DDBJ whole genome shotgun (WGS) entry which is preliminary data.</text>
</comment>
<evidence type="ECO:0000256" key="4">
    <source>
        <dbReference type="ARBA" id="ARBA00023180"/>
    </source>
</evidence>
<keyword evidence="4" id="KW-0325">Glycoprotein</keyword>
<evidence type="ECO:0000313" key="9">
    <source>
        <dbReference type="EMBL" id="KAG0499083.1"/>
    </source>
</evidence>
<comment type="similarity">
    <text evidence="1 6">Belongs to the glycosyl hydrolase 31 family.</text>
</comment>
<feature type="domain" description="Glycoside hydrolase family 31 TIM barrel" evidence="7">
    <location>
        <begin position="1"/>
        <end position="73"/>
    </location>
</feature>
<evidence type="ECO:0000313" key="10">
    <source>
        <dbReference type="Proteomes" id="UP000636800"/>
    </source>
</evidence>
<evidence type="ECO:0000256" key="3">
    <source>
        <dbReference type="ARBA" id="ARBA00022801"/>
    </source>
</evidence>
<name>A0A835S853_VANPL</name>
<dbReference type="Proteomes" id="UP000636800">
    <property type="component" value="Chromosome 1"/>
</dbReference>
<dbReference type="InterPro" id="IPR017853">
    <property type="entry name" value="GH"/>
</dbReference>
<dbReference type="InterPro" id="IPR048395">
    <property type="entry name" value="Glyco_hydro_31_C"/>
</dbReference>
<organism evidence="9 10">
    <name type="scientific">Vanilla planifolia</name>
    <name type="common">Vanilla</name>
    <dbReference type="NCBI Taxonomy" id="51239"/>
    <lineage>
        <taxon>Eukaryota</taxon>
        <taxon>Viridiplantae</taxon>
        <taxon>Streptophyta</taxon>
        <taxon>Embryophyta</taxon>
        <taxon>Tracheophyta</taxon>
        <taxon>Spermatophyta</taxon>
        <taxon>Magnoliopsida</taxon>
        <taxon>Liliopsida</taxon>
        <taxon>Asparagales</taxon>
        <taxon>Orchidaceae</taxon>
        <taxon>Vanilloideae</taxon>
        <taxon>Vanilleae</taxon>
        <taxon>Vanilla</taxon>
    </lineage>
</organism>
<dbReference type="Gene3D" id="3.20.20.80">
    <property type="entry name" value="Glycosidases"/>
    <property type="match status" value="1"/>
</dbReference>
<proteinExistence type="inferred from homology"/>
<dbReference type="Pfam" id="PF21365">
    <property type="entry name" value="Glyco_hydro_31_3rd"/>
    <property type="match status" value="1"/>
</dbReference>
<keyword evidence="5 6" id="KW-0326">Glycosidase</keyword>
<keyword evidence="10" id="KW-1185">Reference proteome</keyword>
<dbReference type="AlphaFoldDB" id="A0A835S853"/>
<evidence type="ECO:0008006" key="11">
    <source>
        <dbReference type="Google" id="ProtNLM"/>
    </source>
</evidence>
<keyword evidence="3 6" id="KW-0378">Hydrolase</keyword>
<evidence type="ECO:0000259" key="7">
    <source>
        <dbReference type="Pfam" id="PF01055"/>
    </source>
</evidence>
<dbReference type="SUPFAM" id="SSF51011">
    <property type="entry name" value="Glycosyl hydrolase domain"/>
    <property type="match status" value="1"/>
</dbReference>
<evidence type="ECO:0000256" key="6">
    <source>
        <dbReference type="RuleBase" id="RU361185"/>
    </source>
</evidence>
<dbReference type="GO" id="GO:0004553">
    <property type="term" value="F:hydrolase activity, hydrolyzing O-glycosyl compounds"/>
    <property type="evidence" value="ECO:0007669"/>
    <property type="project" value="InterPro"/>
</dbReference>
<keyword evidence="2" id="KW-0732">Signal</keyword>
<dbReference type="FunFam" id="2.60.40.1180:FF:000044">
    <property type="entry name" value="Alpha-glucosidase 1"/>
    <property type="match status" value="1"/>
</dbReference>
<feature type="domain" description="Glycosyl hydrolase family 31 C-terminal" evidence="8">
    <location>
        <begin position="81"/>
        <end position="170"/>
    </location>
</feature>
<dbReference type="InterPro" id="IPR030459">
    <property type="entry name" value="Glyco_hydro_31_CS"/>
</dbReference>
<dbReference type="InterPro" id="IPR000322">
    <property type="entry name" value="Glyco_hydro_31_TIM"/>
</dbReference>
<protein>
    <recommendedName>
        <fullName evidence="11">Alpha-glucosidase</fullName>
    </recommendedName>
</protein>
<dbReference type="EMBL" id="JADCNL010000001">
    <property type="protein sequence ID" value="KAG0499083.1"/>
    <property type="molecule type" value="Genomic_DNA"/>
</dbReference>
<accession>A0A835S853</accession>
<gene>
    <name evidence="9" type="ORF">HPP92_003774</name>
</gene>
<dbReference type="Gene3D" id="2.60.40.1180">
    <property type="entry name" value="Golgi alpha-mannosidase II"/>
    <property type="match status" value="2"/>
</dbReference>
<reference evidence="9 10" key="1">
    <citation type="journal article" date="2020" name="Nat. Food">
        <title>A phased Vanilla planifolia genome enables genetic improvement of flavour and production.</title>
        <authorList>
            <person name="Hasing T."/>
            <person name="Tang H."/>
            <person name="Brym M."/>
            <person name="Khazi F."/>
            <person name="Huang T."/>
            <person name="Chambers A.H."/>
        </authorList>
    </citation>
    <scope>NUCLEOTIDE SEQUENCE [LARGE SCALE GENOMIC DNA]</scope>
    <source>
        <tissue evidence="9">Leaf</tissue>
    </source>
</reference>
<dbReference type="Pfam" id="PF01055">
    <property type="entry name" value="Glyco_hydro_31_2nd"/>
    <property type="match status" value="1"/>
</dbReference>
<dbReference type="SUPFAM" id="SSF51445">
    <property type="entry name" value="(Trans)glycosidases"/>
    <property type="match status" value="1"/>
</dbReference>
<evidence type="ECO:0000259" key="8">
    <source>
        <dbReference type="Pfam" id="PF21365"/>
    </source>
</evidence>
<dbReference type="PANTHER" id="PTHR22762:SF127">
    <property type="entry name" value="ALPHA-XYLOSIDASE 1-RELATED"/>
    <property type="match status" value="1"/>
</dbReference>
<dbReference type="OrthoDB" id="1046782at2759"/>